<evidence type="ECO:0000256" key="2">
    <source>
        <dbReference type="ARBA" id="ARBA00022472"/>
    </source>
</evidence>
<evidence type="ECO:0000256" key="1">
    <source>
        <dbReference type="ARBA" id="ARBA00007692"/>
    </source>
</evidence>
<comment type="similarity">
    <text evidence="1">Belongs to the mTERF family.</text>
</comment>
<name>A0AAV6HKM9_9ERIC</name>
<evidence type="ECO:0000313" key="5">
    <source>
        <dbReference type="Proteomes" id="UP000823749"/>
    </source>
</evidence>
<dbReference type="AlphaFoldDB" id="A0AAV6HKM9"/>
<keyword evidence="3" id="KW-0809">Transit peptide</keyword>
<dbReference type="Pfam" id="PF02536">
    <property type="entry name" value="mTERF"/>
    <property type="match status" value="1"/>
</dbReference>
<dbReference type="GO" id="GO:0006353">
    <property type="term" value="P:DNA-templated transcription termination"/>
    <property type="evidence" value="ECO:0007669"/>
    <property type="project" value="UniProtKB-KW"/>
</dbReference>
<accession>A0AAV6HKM9</accession>
<dbReference type="EMBL" id="JACTNZ010000013">
    <property type="protein sequence ID" value="KAG5514300.1"/>
    <property type="molecule type" value="Genomic_DNA"/>
</dbReference>
<keyword evidence="2" id="KW-0804">Transcription</keyword>
<dbReference type="PANTHER" id="PTHR13068:SF133">
    <property type="entry name" value="MITOCHONDRIAL TRANSCRIPTION TERMINATION FACTOR FAMILY PROTEIN"/>
    <property type="match status" value="1"/>
</dbReference>
<dbReference type="Gene3D" id="1.25.70.10">
    <property type="entry name" value="Transcription termination factor 3, mitochondrial"/>
    <property type="match status" value="1"/>
</dbReference>
<dbReference type="InterPro" id="IPR003690">
    <property type="entry name" value="MTERF"/>
</dbReference>
<gene>
    <name evidence="4" type="ORF">RHGRI_035640</name>
</gene>
<dbReference type="GO" id="GO:0003676">
    <property type="term" value="F:nucleic acid binding"/>
    <property type="evidence" value="ECO:0007669"/>
    <property type="project" value="InterPro"/>
</dbReference>
<evidence type="ECO:0000313" key="4">
    <source>
        <dbReference type="EMBL" id="KAG5514300.1"/>
    </source>
</evidence>
<proteinExistence type="inferred from homology"/>
<comment type="caution">
    <text evidence="4">The sequence shown here is derived from an EMBL/GenBank/DDBJ whole genome shotgun (WGS) entry which is preliminary data.</text>
</comment>
<dbReference type="InterPro" id="IPR038538">
    <property type="entry name" value="MTERF_sf"/>
</dbReference>
<dbReference type="FunFam" id="1.25.70.10:FF:000001">
    <property type="entry name" value="Mitochondrial transcription termination factor-like"/>
    <property type="match status" value="1"/>
</dbReference>
<dbReference type="SMART" id="SM00733">
    <property type="entry name" value="Mterf"/>
    <property type="match status" value="6"/>
</dbReference>
<protein>
    <recommendedName>
        <fullName evidence="6">Mitochondrial transcription termination factor family protein</fullName>
    </recommendedName>
</protein>
<dbReference type="PANTHER" id="PTHR13068">
    <property type="entry name" value="CGI-12 PROTEIN-RELATED"/>
    <property type="match status" value="1"/>
</dbReference>
<keyword evidence="2" id="KW-0805">Transcription regulation</keyword>
<keyword evidence="5" id="KW-1185">Reference proteome</keyword>
<evidence type="ECO:0008006" key="6">
    <source>
        <dbReference type="Google" id="ProtNLM"/>
    </source>
</evidence>
<keyword evidence="2" id="KW-0806">Transcription termination</keyword>
<organism evidence="4 5">
    <name type="scientific">Rhododendron griersonianum</name>
    <dbReference type="NCBI Taxonomy" id="479676"/>
    <lineage>
        <taxon>Eukaryota</taxon>
        <taxon>Viridiplantae</taxon>
        <taxon>Streptophyta</taxon>
        <taxon>Embryophyta</taxon>
        <taxon>Tracheophyta</taxon>
        <taxon>Spermatophyta</taxon>
        <taxon>Magnoliopsida</taxon>
        <taxon>eudicotyledons</taxon>
        <taxon>Gunneridae</taxon>
        <taxon>Pentapetalae</taxon>
        <taxon>asterids</taxon>
        <taxon>Ericales</taxon>
        <taxon>Ericaceae</taxon>
        <taxon>Ericoideae</taxon>
        <taxon>Rhodoreae</taxon>
        <taxon>Rhododendron</taxon>
    </lineage>
</organism>
<dbReference type="Proteomes" id="UP000823749">
    <property type="component" value="Chromosome 13"/>
</dbReference>
<sequence length="371" mass="41985">MLCRRIAVVLSRNGWASRDSPQTLLRSSITNSVKSFSLKRSKADEQSFTVSYLISSCGLSPQTALHVSQKVNFRSAEKPDSVIALLRNHGFTDTHISKLVRIRPLLLSYDPKHILLPKLEFFQSIGIPTADLATIISSFPNVLDHSLNNQIIPVYNYLKRAILLDDKQVGRSFKHSPRLFCTNLEKKIVPKSSQKFDETLKKVVEMAPKPSEKAIVPILTMMLGLSNSTWEHKMEVFSKCGWSEDDLQLALKKFPLCMNLSEKKITSVMDFLVNEMGWKPAAIAKVPCVLGYSVKRRIIPRCTILKVLILKVLISKDVCLSSVLIRNDKYFLDRYVTKYAEEVPQLLDVFTGKVSPAELAIDYETCLRKLP</sequence>
<reference evidence="4 5" key="1">
    <citation type="submission" date="2020-08" db="EMBL/GenBank/DDBJ databases">
        <title>Plant Genome Project.</title>
        <authorList>
            <person name="Zhang R.-G."/>
        </authorList>
    </citation>
    <scope>NUCLEOTIDE SEQUENCE [LARGE SCALE GENOMIC DNA]</scope>
    <source>
        <strain evidence="4">WSP0</strain>
        <tissue evidence="4">Leaf</tissue>
    </source>
</reference>
<evidence type="ECO:0000256" key="3">
    <source>
        <dbReference type="ARBA" id="ARBA00022946"/>
    </source>
</evidence>